<evidence type="ECO:0000256" key="1">
    <source>
        <dbReference type="ARBA" id="ARBA00004496"/>
    </source>
</evidence>
<dbReference type="InterPro" id="IPR015848">
    <property type="entry name" value="PNPase_PH_RNA-bd_bac/org-type"/>
</dbReference>
<dbReference type="InterPro" id="IPR003029">
    <property type="entry name" value="S1_domain"/>
</dbReference>
<comment type="caution">
    <text evidence="11">The sequence shown here is derived from an EMBL/GenBank/DDBJ whole genome shotgun (WGS) entry which is preliminary data.</text>
</comment>
<dbReference type="Gene3D" id="3.30.230.70">
    <property type="entry name" value="GHMP Kinase, N-terminal domain"/>
    <property type="match status" value="2"/>
</dbReference>
<dbReference type="HAMAP" id="MF_01595">
    <property type="entry name" value="PNPase"/>
    <property type="match status" value="1"/>
</dbReference>
<evidence type="ECO:0000256" key="8">
    <source>
        <dbReference type="ARBA" id="ARBA00022884"/>
    </source>
</evidence>
<name>A0A938BR47_UNCEI</name>
<evidence type="ECO:0000313" key="12">
    <source>
        <dbReference type="Proteomes" id="UP000748308"/>
    </source>
</evidence>
<dbReference type="SUPFAM" id="SSF46915">
    <property type="entry name" value="Polynucleotide phosphorylase/guanosine pentaphosphate synthase (PNPase/GPSI), domain 3"/>
    <property type="match status" value="1"/>
</dbReference>
<dbReference type="InterPro" id="IPR004087">
    <property type="entry name" value="KH_dom"/>
</dbReference>
<evidence type="ECO:0000256" key="7">
    <source>
        <dbReference type="ARBA" id="ARBA00022842"/>
    </source>
</evidence>
<dbReference type="GO" id="GO:0000287">
    <property type="term" value="F:magnesium ion binding"/>
    <property type="evidence" value="ECO:0007669"/>
    <property type="project" value="UniProtKB-UniRule"/>
</dbReference>
<dbReference type="NCBIfam" id="NF008805">
    <property type="entry name" value="PRK11824.1"/>
    <property type="match status" value="1"/>
</dbReference>
<dbReference type="PANTHER" id="PTHR11252:SF0">
    <property type="entry name" value="POLYRIBONUCLEOTIDE NUCLEOTIDYLTRANSFERASE 1, MITOCHONDRIAL"/>
    <property type="match status" value="1"/>
</dbReference>
<comment type="catalytic activity">
    <reaction evidence="9">
        <text>RNA(n+1) + phosphate = RNA(n) + a ribonucleoside 5'-diphosphate</text>
        <dbReference type="Rhea" id="RHEA:22096"/>
        <dbReference type="Rhea" id="RHEA-COMP:14527"/>
        <dbReference type="Rhea" id="RHEA-COMP:17342"/>
        <dbReference type="ChEBI" id="CHEBI:43474"/>
        <dbReference type="ChEBI" id="CHEBI:57930"/>
        <dbReference type="ChEBI" id="CHEBI:140395"/>
        <dbReference type="EC" id="2.7.7.8"/>
    </reaction>
</comment>
<keyword evidence="5 9" id="KW-0548">Nucleotidyltransferase</keyword>
<dbReference type="Gene3D" id="2.40.50.140">
    <property type="entry name" value="Nucleic acid-binding proteins"/>
    <property type="match status" value="1"/>
</dbReference>
<proteinExistence type="inferred from homology"/>
<organism evidence="11 12">
    <name type="scientific">Eiseniibacteriota bacterium</name>
    <dbReference type="NCBI Taxonomy" id="2212470"/>
    <lineage>
        <taxon>Bacteria</taxon>
        <taxon>Candidatus Eiseniibacteriota</taxon>
    </lineage>
</organism>
<comment type="similarity">
    <text evidence="2 9">Belongs to the polyribonucleotide nucleotidyltransferase family.</text>
</comment>
<dbReference type="Pfam" id="PF03726">
    <property type="entry name" value="PNPase"/>
    <property type="match status" value="1"/>
</dbReference>
<dbReference type="Pfam" id="PF00575">
    <property type="entry name" value="S1"/>
    <property type="match status" value="1"/>
</dbReference>
<keyword evidence="6 9" id="KW-0479">Metal-binding</keyword>
<dbReference type="GO" id="GO:0004654">
    <property type="term" value="F:polyribonucleotide nucleotidyltransferase activity"/>
    <property type="evidence" value="ECO:0007669"/>
    <property type="project" value="UniProtKB-UniRule"/>
</dbReference>
<dbReference type="GO" id="GO:0005829">
    <property type="term" value="C:cytosol"/>
    <property type="evidence" value="ECO:0007669"/>
    <property type="project" value="UniProtKB-ARBA"/>
</dbReference>
<feature type="binding site" evidence="9">
    <location>
        <position position="483"/>
    </location>
    <ligand>
        <name>Mg(2+)</name>
        <dbReference type="ChEBI" id="CHEBI:18420"/>
    </ligand>
</feature>
<evidence type="ECO:0000256" key="6">
    <source>
        <dbReference type="ARBA" id="ARBA00022723"/>
    </source>
</evidence>
<dbReference type="PROSITE" id="PS50084">
    <property type="entry name" value="KH_TYPE_1"/>
    <property type="match status" value="1"/>
</dbReference>
<dbReference type="SUPFAM" id="SSF54791">
    <property type="entry name" value="Eukaryotic type KH-domain (KH-domain type I)"/>
    <property type="match status" value="1"/>
</dbReference>
<comment type="subcellular location">
    <subcellularLocation>
        <location evidence="1 9">Cytoplasm</location>
    </subcellularLocation>
</comment>
<dbReference type="Pfam" id="PF00013">
    <property type="entry name" value="KH_1"/>
    <property type="match status" value="1"/>
</dbReference>
<dbReference type="FunFam" id="3.30.230.70:FF:000002">
    <property type="entry name" value="Polyribonucleotide nucleotidyltransferase"/>
    <property type="match status" value="1"/>
</dbReference>
<dbReference type="GO" id="GO:0003723">
    <property type="term" value="F:RNA binding"/>
    <property type="evidence" value="ECO:0007669"/>
    <property type="project" value="UniProtKB-UniRule"/>
</dbReference>
<feature type="binding site" evidence="9">
    <location>
        <position position="489"/>
    </location>
    <ligand>
        <name>Mg(2+)</name>
        <dbReference type="ChEBI" id="CHEBI:18420"/>
    </ligand>
</feature>
<dbReference type="InterPro" id="IPR004088">
    <property type="entry name" value="KH_dom_type_1"/>
</dbReference>
<dbReference type="EMBL" id="VGIY01000130">
    <property type="protein sequence ID" value="MBM3317476.1"/>
    <property type="molecule type" value="Genomic_DNA"/>
</dbReference>
<dbReference type="InterPro" id="IPR012340">
    <property type="entry name" value="NA-bd_OB-fold"/>
</dbReference>
<dbReference type="FunFam" id="2.40.50.140:FF:000023">
    <property type="entry name" value="Polyribonucleotide nucleotidyltransferase"/>
    <property type="match status" value="1"/>
</dbReference>
<gene>
    <name evidence="9" type="primary">pnp</name>
    <name evidence="11" type="ORF">FJY75_06445</name>
</gene>
<sequence length="692" mass="75316">MMHSVEMELGGRVLRLETGRIAKQASGSCLARYADTVVHSAVVFARDESAHLDFIPLFVDYREKTYAAGRIPGGFFKREGRPTEKETVSARLVDRPLRPLFDEQIRNEINIANEVLSSDKENDADTLAIIAASTAVCLSDCPFPGPIGAVRVGKVKGELVLNPTFAQLEESTLNLIFAGTRDELVMTEGEAREISEAEFLEACDFALPAIRKIVELQEKLLALAPASKRALPERSLPAGLAAEVESRYGDRLRRAMELPVKRERSEARRAVLAEALEALAEAYPESKGAIRQAAEEIENAHLRRLVLEEGRRVDGRAFDQVRPIHCEVGVLPRAHGSAIFTRGETQALVVTTLGTSMDEQRIEELVGQSWKTFILHYNFPGYSVGEAKPNRGPSRRDIGHGNLAERALTAVVPSNESFPYTLRIVSEILASNGSSSMASVCGGSLSLMDAGVPVKASVAGIAMGLIGDGNRYRVLTDIQGVEDHLGDMDLKVAGTREGITAVQMDLKVSGLGRQALADGVEQARRARLHILDEMDKALAAPRPAISQYAPRITILQVPVDRIREIIGPGGKMIKKITDETDAVIDIQDSGEIKIACLDAAMAARAVEMIRAISEDPEVGAIYQGRVVRITNFGAFVEILPGKDGLVHISELDHTRVARVEDVVREGDLVKVKVIGVDEEGKVRLSRKQALES</sequence>
<comment type="function">
    <text evidence="9">Involved in mRNA degradation. Catalyzes the phosphorolysis of single-stranded polyribonucleotides processively in the 3'- to 5'-direction.</text>
</comment>
<dbReference type="Pfam" id="PF03725">
    <property type="entry name" value="RNase_PH_C"/>
    <property type="match status" value="1"/>
</dbReference>
<evidence type="ECO:0000256" key="3">
    <source>
        <dbReference type="ARBA" id="ARBA00022490"/>
    </source>
</evidence>
<dbReference type="InterPro" id="IPR012162">
    <property type="entry name" value="PNPase"/>
</dbReference>
<comment type="cofactor">
    <cofactor evidence="9">
        <name>Mg(2+)</name>
        <dbReference type="ChEBI" id="CHEBI:18420"/>
    </cofactor>
</comment>
<dbReference type="SUPFAM" id="SSF54211">
    <property type="entry name" value="Ribosomal protein S5 domain 2-like"/>
    <property type="match status" value="2"/>
</dbReference>
<accession>A0A938BR47</accession>
<dbReference type="PANTHER" id="PTHR11252">
    <property type="entry name" value="POLYRIBONUCLEOTIDE NUCLEOTIDYLTRANSFERASE"/>
    <property type="match status" value="1"/>
</dbReference>
<keyword evidence="4 9" id="KW-0808">Transferase</keyword>
<dbReference type="InterPro" id="IPR036456">
    <property type="entry name" value="PNPase_PH_RNA-bd_sf"/>
</dbReference>
<dbReference type="CDD" id="cd11363">
    <property type="entry name" value="RNase_PH_PNPase_1"/>
    <property type="match status" value="1"/>
</dbReference>
<dbReference type="SMART" id="SM00322">
    <property type="entry name" value="KH"/>
    <property type="match status" value="1"/>
</dbReference>
<evidence type="ECO:0000313" key="11">
    <source>
        <dbReference type="EMBL" id="MBM3317476.1"/>
    </source>
</evidence>
<evidence type="ECO:0000256" key="5">
    <source>
        <dbReference type="ARBA" id="ARBA00022695"/>
    </source>
</evidence>
<dbReference type="NCBIfam" id="TIGR03591">
    <property type="entry name" value="polynuc_phos"/>
    <property type="match status" value="1"/>
</dbReference>
<dbReference type="CDD" id="cd11364">
    <property type="entry name" value="RNase_PH_PNPase_2"/>
    <property type="match status" value="1"/>
</dbReference>
<dbReference type="SUPFAM" id="SSF55666">
    <property type="entry name" value="Ribonuclease PH domain 2-like"/>
    <property type="match status" value="2"/>
</dbReference>
<dbReference type="FunFam" id="3.30.1370.10:FF:000001">
    <property type="entry name" value="Polyribonucleotide nucleotidyltransferase"/>
    <property type="match status" value="1"/>
</dbReference>
<dbReference type="Pfam" id="PF01138">
    <property type="entry name" value="RNase_PH"/>
    <property type="match status" value="2"/>
</dbReference>
<dbReference type="SMART" id="SM00316">
    <property type="entry name" value="S1"/>
    <property type="match status" value="1"/>
</dbReference>
<dbReference type="InterPro" id="IPR020568">
    <property type="entry name" value="Ribosomal_Su5_D2-typ_SF"/>
</dbReference>
<dbReference type="InterPro" id="IPR027408">
    <property type="entry name" value="PNPase/RNase_PH_dom_sf"/>
</dbReference>
<dbReference type="Gene3D" id="3.30.1370.10">
    <property type="entry name" value="K Homology domain, type 1"/>
    <property type="match status" value="1"/>
</dbReference>
<evidence type="ECO:0000256" key="2">
    <source>
        <dbReference type="ARBA" id="ARBA00007404"/>
    </source>
</evidence>
<dbReference type="PROSITE" id="PS50126">
    <property type="entry name" value="S1"/>
    <property type="match status" value="1"/>
</dbReference>
<dbReference type="PIRSF" id="PIRSF005499">
    <property type="entry name" value="PNPase"/>
    <property type="match status" value="1"/>
</dbReference>
<dbReference type="Proteomes" id="UP000748308">
    <property type="component" value="Unassembled WGS sequence"/>
</dbReference>
<feature type="domain" description="S1 motif" evidence="10">
    <location>
        <begin position="619"/>
        <end position="687"/>
    </location>
</feature>
<keyword evidence="8 9" id="KW-0694">RNA-binding</keyword>
<dbReference type="InterPro" id="IPR001247">
    <property type="entry name" value="ExoRNase_PH_dom1"/>
</dbReference>
<keyword evidence="7 9" id="KW-0460">Magnesium</keyword>
<dbReference type="AlphaFoldDB" id="A0A938BR47"/>
<evidence type="ECO:0000259" key="10">
    <source>
        <dbReference type="PROSITE" id="PS50126"/>
    </source>
</evidence>
<dbReference type="CDD" id="cd02393">
    <property type="entry name" value="KH-I_PNPase"/>
    <property type="match status" value="1"/>
</dbReference>
<dbReference type="FunFam" id="3.30.230.70:FF:000001">
    <property type="entry name" value="Polyribonucleotide nucleotidyltransferase"/>
    <property type="match status" value="1"/>
</dbReference>
<reference evidence="11" key="1">
    <citation type="submission" date="2019-03" db="EMBL/GenBank/DDBJ databases">
        <title>Lake Tanganyika Metagenome-Assembled Genomes (MAGs).</title>
        <authorList>
            <person name="Tran P."/>
        </authorList>
    </citation>
    <scope>NUCLEOTIDE SEQUENCE</scope>
    <source>
        <strain evidence="11">M_DeepCast_400m_m2_100</strain>
    </source>
</reference>
<dbReference type="EC" id="2.7.7.8" evidence="9"/>
<dbReference type="InterPro" id="IPR036345">
    <property type="entry name" value="ExoRNase_PH_dom2_sf"/>
</dbReference>
<dbReference type="GO" id="GO:0000175">
    <property type="term" value="F:3'-5'-RNA exonuclease activity"/>
    <property type="evidence" value="ECO:0007669"/>
    <property type="project" value="TreeGrafter"/>
</dbReference>
<keyword evidence="3 9" id="KW-0963">Cytoplasm</keyword>
<dbReference type="InterPro" id="IPR015847">
    <property type="entry name" value="ExoRNase_PH_dom2"/>
</dbReference>
<dbReference type="InterPro" id="IPR036612">
    <property type="entry name" value="KH_dom_type_1_sf"/>
</dbReference>
<dbReference type="GO" id="GO:0006402">
    <property type="term" value="P:mRNA catabolic process"/>
    <property type="evidence" value="ECO:0007669"/>
    <property type="project" value="UniProtKB-UniRule"/>
</dbReference>
<dbReference type="SUPFAM" id="SSF50249">
    <property type="entry name" value="Nucleic acid-binding proteins"/>
    <property type="match status" value="1"/>
</dbReference>
<evidence type="ECO:0000256" key="9">
    <source>
        <dbReference type="HAMAP-Rule" id="MF_01595"/>
    </source>
</evidence>
<evidence type="ECO:0000256" key="4">
    <source>
        <dbReference type="ARBA" id="ARBA00022679"/>
    </source>
</evidence>
<dbReference type="GO" id="GO:0006396">
    <property type="term" value="P:RNA processing"/>
    <property type="evidence" value="ECO:0007669"/>
    <property type="project" value="InterPro"/>
</dbReference>
<dbReference type="CDD" id="cd04472">
    <property type="entry name" value="S1_PNPase"/>
    <property type="match status" value="1"/>
</dbReference>
<protein>
    <recommendedName>
        <fullName evidence="9">Polyribonucleotide nucleotidyltransferase</fullName>
        <ecNumber evidence="9">2.7.7.8</ecNumber>
    </recommendedName>
    <alternativeName>
        <fullName evidence="9">Polynucleotide phosphorylase</fullName>
        <shortName evidence="9">PNPase</shortName>
    </alternativeName>
</protein>